<feature type="transmembrane region" description="Helical" evidence="3">
    <location>
        <begin position="274"/>
        <end position="293"/>
    </location>
</feature>
<dbReference type="GO" id="GO:0016020">
    <property type="term" value="C:membrane"/>
    <property type="evidence" value="ECO:0007669"/>
    <property type="project" value="InterPro"/>
</dbReference>
<keyword evidence="3" id="KW-0472">Membrane</keyword>
<evidence type="ECO:0000256" key="2">
    <source>
        <dbReference type="ARBA" id="ARBA00022801"/>
    </source>
</evidence>
<evidence type="ECO:0000313" key="6">
    <source>
        <dbReference type="Proteomes" id="UP000683428"/>
    </source>
</evidence>
<accession>A0A975XVR0</accession>
<evidence type="ECO:0000256" key="1">
    <source>
        <dbReference type="ARBA" id="ARBA00009045"/>
    </source>
</evidence>
<dbReference type="EMBL" id="CP064782">
    <property type="protein sequence ID" value="QWT50089.1"/>
    <property type="molecule type" value="Genomic_DNA"/>
</dbReference>
<keyword evidence="3" id="KW-0812">Transmembrane</keyword>
<dbReference type="RefSeq" id="WP_216131198.1">
    <property type="nucleotide sequence ID" value="NZ_CP064782.1"/>
</dbReference>
<organism evidence="5 6">
    <name type="scientific">Azospira inquinata</name>
    <dbReference type="NCBI Taxonomy" id="2785627"/>
    <lineage>
        <taxon>Bacteria</taxon>
        <taxon>Pseudomonadati</taxon>
        <taxon>Pseudomonadota</taxon>
        <taxon>Betaproteobacteria</taxon>
        <taxon>Rhodocyclales</taxon>
        <taxon>Rhodocyclaceae</taxon>
        <taxon>Azospira</taxon>
    </lineage>
</organism>
<evidence type="ECO:0000259" key="4">
    <source>
        <dbReference type="Pfam" id="PF01694"/>
    </source>
</evidence>
<keyword evidence="5" id="KW-0645">Protease</keyword>
<name>A0A975XVR0_9RHOO</name>
<proteinExistence type="inferred from homology"/>
<sequence>MLLVPLPRRPDWRHPPLVTLAIMVLCTLIYFFWQIPGDKVQEQALDYYGKSVLREAELPAYLNYLSEQGGEKARRLRQAYAHDRWPLVLAAMENDGEFQLRLHRGQVITPHSPLYPQWQTARRHYEDLRNRAVTSRYAFTPTDPRPITWFSHMFLHGDESHLVGNMVILFITGYLVEEALGSRRYLLYYLLAGLGAAGLDLALHGQRSTGSIGASGAIAGVMAMFVVLFGARPIRFFYWIVFYFDFCVAPAILALPLWLANEAYQLWAHPESPINYVAHMGGFVAGALLAAWFRWRHPHQALPDPGATLTPAPGEAEPAASLARIQILIRELKVDEGVEALRRLSRRYPEDETVVNPYYQLAKLHPADDHYHRAAARVFALPAGDGAREARVREVLLEYMSLARPCVRFTPDGLATLARRLILAGYGEDGERLIRALQARNPDHAQIAPLLMVLARHHARQGNQEAFRRGLETLRQNFPETEEARLATQLLR</sequence>
<dbReference type="AlphaFoldDB" id="A0A975XVR0"/>
<feature type="transmembrane region" description="Helical" evidence="3">
    <location>
        <begin position="209"/>
        <end position="229"/>
    </location>
</feature>
<feature type="domain" description="Peptidase S54 rhomboid" evidence="4">
    <location>
        <begin position="147"/>
        <end position="293"/>
    </location>
</feature>
<feature type="transmembrane region" description="Helical" evidence="3">
    <location>
        <begin position="185"/>
        <end position="203"/>
    </location>
</feature>
<dbReference type="GO" id="GO:0004252">
    <property type="term" value="F:serine-type endopeptidase activity"/>
    <property type="evidence" value="ECO:0007669"/>
    <property type="project" value="InterPro"/>
</dbReference>
<dbReference type="Proteomes" id="UP000683428">
    <property type="component" value="Chromosome"/>
</dbReference>
<dbReference type="Pfam" id="PF01694">
    <property type="entry name" value="Rhomboid"/>
    <property type="match status" value="1"/>
</dbReference>
<feature type="transmembrane region" description="Helical" evidence="3">
    <location>
        <begin position="236"/>
        <end position="259"/>
    </location>
</feature>
<dbReference type="PANTHER" id="PTHR43731:SF14">
    <property type="entry name" value="PRESENILIN-ASSOCIATED RHOMBOID-LIKE PROTEIN, MITOCHONDRIAL"/>
    <property type="match status" value="1"/>
</dbReference>
<keyword evidence="6" id="KW-1185">Reference proteome</keyword>
<dbReference type="PANTHER" id="PTHR43731">
    <property type="entry name" value="RHOMBOID PROTEASE"/>
    <property type="match status" value="1"/>
</dbReference>
<evidence type="ECO:0000256" key="3">
    <source>
        <dbReference type="SAM" id="Phobius"/>
    </source>
</evidence>
<reference evidence="5" key="1">
    <citation type="submission" date="2020-11" db="EMBL/GenBank/DDBJ databases">
        <title>Azospira inquinata sp. nov.</title>
        <authorList>
            <person name="Moe W.M."/>
            <person name="Mikes M.C."/>
        </authorList>
    </citation>
    <scope>NUCLEOTIDE SEQUENCE</scope>
    <source>
        <strain evidence="5">Azo-3</strain>
    </source>
</reference>
<gene>
    <name evidence="5" type="ORF">Azoinq_05700</name>
</gene>
<dbReference type="KEGG" id="aiq:Azoinq_05700"/>
<comment type="similarity">
    <text evidence="1">Belongs to the peptidase S54 family.</text>
</comment>
<keyword evidence="3" id="KW-1133">Transmembrane helix</keyword>
<evidence type="ECO:0000313" key="5">
    <source>
        <dbReference type="EMBL" id="QWT50089.1"/>
    </source>
</evidence>
<feature type="transmembrane region" description="Helical" evidence="3">
    <location>
        <begin position="12"/>
        <end position="33"/>
    </location>
</feature>
<protein>
    <submittedName>
        <fullName evidence="5">Rhomboid family intramembrane serine protease</fullName>
    </submittedName>
</protein>
<keyword evidence="2" id="KW-0378">Hydrolase</keyword>
<dbReference type="InterPro" id="IPR050925">
    <property type="entry name" value="Rhomboid_protease_S54"/>
</dbReference>
<dbReference type="GO" id="GO:0006508">
    <property type="term" value="P:proteolysis"/>
    <property type="evidence" value="ECO:0007669"/>
    <property type="project" value="UniProtKB-KW"/>
</dbReference>
<dbReference type="InterPro" id="IPR022764">
    <property type="entry name" value="Peptidase_S54_rhomboid_dom"/>
</dbReference>